<feature type="region of interest" description="Disordered" evidence="1">
    <location>
        <begin position="22"/>
        <end position="81"/>
    </location>
</feature>
<dbReference type="AlphaFoldDB" id="A0AAQ4FEH0"/>
<organism evidence="3 4">
    <name type="scientific">Amblyomma americanum</name>
    <name type="common">Lone star tick</name>
    <dbReference type="NCBI Taxonomy" id="6943"/>
    <lineage>
        <taxon>Eukaryota</taxon>
        <taxon>Metazoa</taxon>
        <taxon>Ecdysozoa</taxon>
        <taxon>Arthropoda</taxon>
        <taxon>Chelicerata</taxon>
        <taxon>Arachnida</taxon>
        <taxon>Acari</taxon>
        <taxon>Parasitiformes</taxon>
        <taxon>Ixodida</taxon>
        <taxon>Ixodoidea</taxon>
        <taxon>Ixodidae</taxon>
        <taxon>Amblyomminae</taxon>
        <taxon>Amblyomma</taxon>
    </lineage>
</organism>
<evidence type="ECO:0008006" key="5">
    <source>
        <dbReference type="Google" id="ProtNLM"/>
    </source>
</evidence>
<sequence length="81" mass="8398">MLGTMFISAAFAFLIAVHAASVEQARDDETSSGETTLPQPQSEGPVAMPMVMKRGEAQSGPGSPCTEGPCTTTEQVPEAMP</sequence>
<dbReference type="EMBL" id="JARKHS020003771">
    <property type="protein sequence ID" value="KAK8785213.1"/>
    <property type="molecule type" value="Genomic_DNA"/>
</dbReference>
<protein>
    <recommendedName>
        <fullName evidence="5">Secreted protein</fullName>
    </recommendedName>
</protein>
<keyword evidence="2" id="KW-0732">Signal</keyword>
<evidence type="ECO:0000256" key="1">
    <source>
        <dbReference type="SAM" id="MobiDB-lite"/>
    </source>
</evidence>
<evidence type="ECO:0000256" key="2">
    <source>
        <dbReference type="SAM" id="SignalP"/>
    </source>
</evidence>
<dbReference type="Proteomes" id="UP001321473">
    <property type="component" value="Unassembled WGS sequence"/>
</dbReference>
<proteinExistence type="predicted"/>
<comment type="caution">
    <text evidence="3">The sequence shown here is derived from an EMBL/GenBank/DDBJ whole genome shotgun (WGS) entry which is preliminary data.</text>
</comment>
<evidence type="ECO:0000313" key="4">
    <source>
        <dbReference type="Proteomes" id="UP001321473"/>
    </source>
</evidence>
<reference evidence="3 4" key="1">
    <citation type="journal article" date="2023" name="Arcadia Sci">
        <title>De novo assembly of a long-read Amblyomma americanum tick genome.</title>
        <authorList>
            <person name="Chou S."/>
            <person name="Poskanzer K.E."/>
            <person name="Rollins M."/>
            <person name="Thuy-Boun P.S."/>
        </authorList>
    </citation>
    <scope>NUCLEOTIDE SEQUENCE [LARGE SCALE GENOMIC DNA]</scope>
    <source>
        <strain evidence="3">F_SG_1</strain>
        <tissue evidence="3">Salivary glands</tissue>
    </source>
</reference>
<evidence type="ECO:0000313" key="3">
    <source>
        <dbReference type="EMBL" id="KAK8785213.1"/>
    </source>
</evidence>
<gene>
    <name evidence="3" type="ORF">V5799_008421</name>
</gene>
<feature type="chain" id="PRO_5042846870" description="Secreted protein" evidence="2">
    <location>
        <begin position="20"/>
        <end position="81"/>
    </location>
</feature>
<keyword evidence="4" id="KW-1185">Reference proteome</keyword>
<name>A0AAQ4FEH0_AMBAM</name>
<feature type="signal peptide" evidence="2">
    <location>
        <begin position="1"/>
        <end position="19"/>
    </location>
</feature>
<feature type="compositionally biased region" description="Polar residues" evidence="1">
    <location>
        <begin position="32"/>
        <end position="42"/>
    </location>
</feature>
<accession>A0AAQ4FEH0</accession>